<dbReference type="SMART" id="SM00192">
    <property type="entry name" value="LDLa"/>
    <property type="match status" value="3"/>
</dbReference>
<dbReference type="PRINTS" id="PR00261">
    <property type="entry name" value="LDLRECEPTOR"/>
</dbReference>
<dbReference type="InterPro" id="IPR023415">
    <property type="entry name" value="LDLR_class-A_CS"/>
</dbReference>
<evidence type="ECO:0000256" key="7">
    <source>
        <dbReference type="ARBA" id="ARBA00023170"/>
    </source>
</evidence>
<evidence type="ECO:0000313" key="12">
    <source>
        <dbReference type="Ensembl" id="ENSXETP00000063177"/>
    </source>
</evidence>
<keyword evidence="7" id="KW-0675">Receptor</keyword>
<dbReference type="SUPFAM" id="SSF57424">
    <property type="entry name" value="LDL receptor-like module"/>
    <property type="match status" value="1"/>
</dbReference>
<proteinExistence type="predicted"/>
<keyword evidence="8" id="KW-0325">Glycoprotein</keyword>
<evidence type="ECO:0000256" key="5">
    <source>
        <dbReference type="ARBA" id="ARBA00023136"/>
    </source>
</evidence>
<evidence type="ECO:0000256" key="1">
    <source>
        <dbReference type="ARBA" id="ARBA00004167"/>
    </source>
</evidence>
<evidence type="ECO:0000256" key="3">
    <source>
        <dbReference type="ARBA" id="ARBA00022737"/>
    </source>
</evidence>
<evidence type="ECO:0000256" key="9">
    <source>
        <dbReference type="PROSITE-ProRule" id="PRU00124"/>
    </source>
</evidence>
<dbReference type="AlphaFoldDB" id="A0A6I8Q1T9"/>
<sequence>MFLKCSFEIYELAEYHLNLWLKNWCKKGCSLFCSTDCCSKCCTRRCVCITVGVLLVLLGIALAIVFSVVFALPSQAPETRSCVTSNNYTGFLCDDRITCLLPSQVCNSVNDCGNGEDETSSLCSNLPNNLPGYLIFRCGNPSNWIYSNLKCNEINNCGDCSDESQSYASCPACGSQWWTCTPVLFQYCNCIPISLCQNGVQDCTDWSDEYVCRK</sequence>
<name>A0A6I8Q1T9_XENTR</name>
<comment type="subcellular location">
    <subcellularLocation>
        <location evidence="1">Membrane</location>
        <topology evidence="1">Single-pass membrane protein</topology>
    </subcellularLocation>
</comment>
<dbReference type="InParanoid" id="A0A6I8Q1T9"/>
<evidence type="ECO:0000256" key="4">
    <source>
        <dbReference type="ARBA" id="ARBA00022989"/>
    </source>
</evidence>
<dbReference type="InterPro" id="IPR002172">
    <property type="entry name" value="LDrepeatLR_classA_rpt"/>
</dbReference>
<dbReference type="PROSITE" id="PS01209">
    <property type="entry name" value="LDLRA_1"/>
    <property type="match status" value="1"/>
</dbReference>
<dbReference type="Ensembl" id="ENSXETT00000063404">
    <property type="protein sequence ID" value="ENSXETP00000063177"/>
    <property type="gene ID" value="ENSXETG00000031890"/>
</dbReference>
<comment type="caution">
    <text evidence="9">Lacks conserved residue(s) required for the propagation of feature annotation.</text>
</comment>
<dbReference type="InterPro" id="IPR036055">
    <property type="entry name" value="LDL_receptor-like_sf"/>
</dbReference>
<dbReference type="GeneTree" id="ENSGT00390000008557"/>
<accession>A0A6I8Q1T9</accession>
<dbReference type="Pfam" id="PF25241">
    <property type="entry name" value="LDLRAD1_C"/>
    <property type="match status" value="1"/>
</dbReference>
<reference evidence="12" key="1">
    <citation type="journal article" date="2010" name="Science">
        <title>The genome of the Western clawed frog Xenopus tropicalis.</title>
        <authorList>
            <person name="Hellsten U."/>
            <person name="Harland R.M."/>
            <person name="Gilchrist M.J."/>
            <person name="Hendrix D."/>
            <person name="Jurka J."/>
            <person name="Kapitonov V."/>
            <person name="Ovcharenko I."/>
            <person name="Putnam N.H."/>
            <person name="Shu S."/>
            <person name="Taher L."/>
            <person name="Blitz I.L."/>
            <person name="Blumberg B."/>
            <person name="Dichmann D.S."/>
            <person name="Dubchak I."/>
            <person name="Amaya E."/>
            <person name="Detter J.C."/>
            <person name="Fletcher R."/>
            <person name="Gerhard D.S."/>
            <person name="Goodstein D."/>
            <person name="Graves T."/>
            <person name="Grigoriev I.V."/>
            <person name="Grimwood J."/>
            <person name="Kawashima T."/>
            <person name="Lindquist E."/>
            <person name="Lucas S.M."/>
            <person name="Mead P.E."/>
            <person name="Mitros T."/>
            <person name="Ogino H."/>
            <person name="Ohta Y."/>
            <person name="Poliakov A.V."/>
            <person name="Pollet N."/>
            <person name="Robert J."/>
            <person name="Salamov A."/>
            <person name="Sater A.K."/>
            <person name="Schmutz J."/>
            <person name="Terry A."/>
            <person name="Vize P.D."/>
            <person name="Warren W.C."/>
            <person name="Wells D."/>
            <person name="Wills A."/>
            <person name="Wilson R.K."/>
            <person name="Zimmerman L.B."/>
            <person name="Zorn A.M."/>
            <person name="Grainger R."/>
            <person name="Grammer T."/>
            <person name="Khokha M.K."/>
            <person name="Richardson P.M."/>
            <person name="Rokhsar D.S."/>
        </authorList>
    </citation>
    <scope>NUCLEOTIDE SEQUENCE [LARGE SCALE GENOMIC DNA]</scope>
    <source>
        <strain evidence="12">Nigerian</strain>
    </source>
</reference>
<evidence type="ECO:0000256" key="8">
    <source>
        <dbReference type="ARBA" id="ARBA00023180"/>
    </source>
</evidence>
<dbReference type="FunCoup" id="A0A6I8Q1T9">
    <property type="interactions" value="39"/>
</dbReference>
<evidence type="ECO:0000259" key="11">
    <source>
        <dbReference type="Pfam" id="PF25241"/>
    </source>
</evidence>
<gene>
    <name evidence="12" type="primary">ldlrad1</name>
</gene>
<organism evidence="12">
    <name type="scientific">Xenopus tropicalis</name>
    <name type="common">Western clawed frog</name>
    <name type="synonym">Silurana tropicalis</name>
    <dbReference type="NCBI Taxonomy" id="8364"/>
    <lineage>
        <taxon>Eukaryota</taxon>
        <taxon>Metazoa</taxon>
        <taxon>Chordata</taxon>
        <taxon>Craniata</taxon>
        <taxon>Vertebrata</taxon>
        <taxon>Euteleostomi</taxon>
        <taxon>Amphibia</taxon>
        <taxon>Batrachia</taxon>
        <taxon>Anura</taxon>
        <taxon>Pipoidea</taxon>
        <taxon>Pipidae</taxon>
        <taxon>Xenopodinae</taxon>
        <taxon>Xenopus</taxon>
        <taxon>Silurana</taxon>
    </lineage>
</organism>
<dbReference type="PROSITE" id="PS50068">
    <property type="entry name" value="LDLRA_2"/>
    <property type="match status" value="1"/>
</dbReference>
<feature type="transmembrane region" description="Helical" evidence="10">
    <location>
        <begin position="49"/>
        <end position="72"/>
    </location>
</feature>
<dbReference type="GO" id="GO:0016020">
    <property type="term" value="C:membrane"/>
    <property type="evidence" value="ECO:0007669"/>
    <property type="project" value="UniProtKB-SubCell"/>
</dbReference>
<evidence type="ECO:0000256" key="10">
    <source>
        <dbReference type="SAM" id="Phobius"/>
    </source>
</evidence>
<dbReference type="InterPro" id="IPR057430">
    <property type="entry name" value="LDLRAD1_C"/>
</dbReference>
<feature type="domain" description="LDLRAD1-like C-terminal" evidence="11">
    <location>
        <begin position="171"/>
        <end position="210"/>
    </location>
</feature>
<dbReference type="Bgee" id="ENSXETG00000031890">
    <property type="expression patterns" value="Expressed in testis and 3 other cell types or tissues"/>
</dbReference>
<keyword evidence="6" id="KW-1015">Disulfide bond</keyword>
<dbReference type="PANTHER" id="PTHR22722:SF5">
    <property type="entry name" value="LOW-DENSITY LIPOPROTEIN RECEPTOR-RELATED PROTEIN 1B"/>
    <property type="match status" value="1"/>
</dbReference>
<protein>
    <submittedName>
        <fullName evidence="12">Low density lipoprotein receptor class A domain containing 1</fullName>
    </submittedName>
</protein>
<dbReference type="PANTHER" id="PTHR22722">
    <property type="entry name" value="LOW-DENSITY LIPOPROTEIN RECEPTOR-RELATED PROTEIN 2-RELATED"/>
    <property type="match status" value="1"/>
</dbReference>
<dbReference type="Gene3D" id="4.10.400.10">
    <property type="entry name" value="Low-density Lipoprotein Receptor"/>
    <property type="match status" value="1"/>
</dbReference>
<evidence type="ECO:0000256" key="6">
    <source>
        <dbReference type="ARBA" id="ARBA00023157"/>
    </source>
</evidence>
<evidence type="ECO:0000256" key="2">
    <source>
        <dbReference type="ARBA" id="ARBA00022692"/>
    </source>
</evidence>
<keyword evidence="2 10" id="KW-0812">Transmembrane</keyword>
<reference evidence="12" key="2">
    <citation type="submission" date="2020-05" db="UniProtKB">
        <authorList>
            <consortium name="Ensembl"/>
        </authorList>
    </citation>
    <scope>IDENTIFICATION</scope>
</reference>
<keyword evidence="4 10" id="KW-1133">Transmembrane helix</keyword>
<dbReference type="InterPro" id="IPR051221">
    <property type="entry name" value="LDLR-related"/>
</dbReference>
<keyword evidence="3" id="KW-0677">Repeat</keyword>
<keyword evidence="5 10" id="KW-0472">Membrane</keyword>